<organism evidence="3 4">
    <name type="scientific">Cephaloticoccus capnophilus</name>
    <dbReference type="NCBI Taxonomy" id="1548208"/>
    <lineage>
        <taxon>Bacteria</taxon>
        <taxon>Pseudomonadati</taxon>
        <taxon>Verrucomicrobiota</taxon>
        <taxon>Opitutia</taxon>
        <taxon>Opitutales</taxon>
        <taxon>Opitutaceae</taxon>
        <taxon>Cephaloticoccus</taxon>
    </lineage>
</organism>
<dbReference type="PANTHER" id="PTHR42852:SF13">
    <property type="entry name" value="PROTEIN DIPZ"/>
    <property type="match status" value="1"/>
</dbReference>
<reference evidence="3 4" key="1">
    <citation type="submission" date="2016-02" db="EMBL/GenBank/DDBJ databases">
        <authorList>
            <person name="Wen L."/>
            <person name="He K."/>
            <person name="Yang H."/>
        </authorList>
    </citation>
    <scope>NUCLEOTIDE SEQUENCE [LARGE SCALE GENOMIC DNA]</scope>
    <source>
        <strain evidence="3 4">CV41</strain>
    </source>
</reference>
<proteinExistence type="predicted"/>
<dbReference type="OrthoDB" id="184337at2"/>
<dbReference type="Gene3D" id="3.40.30.10">
    <property type="entry name" value="Glutaredoxin"/>
    <property type="match status" value="1"/>
</dbReference>
<dbReference type="InterPro" id="IPR013766">
    <property type="entry name" value="Thioredoxin_domain"/>
</dbReference>
<keyword evidence="1" id="KW-0732">Signal</keyword>
<dbReference type="Pfam" id="PF08534">
    <property type="entry name" value="Redoxin"/>
    <property type="match status" value="1"/>
</dbReference>
<dbReference type="Proteomes" id="UP000071392">
    <property type="component" value="Unassembled WGS sequence"/>
</dbReference>
<dbReference type="GO" id="GO:0016491">
    <property type="term" value="F:oxidoreductase activity"/>
    <property type="evidence" value="ECO:0007669"/>
    <property type="project" value="InterPro"/>
</dbReference>
<sequence>MKKILSQLLLVLALLLSPSAPTLFAQGRATLPPPVAELQAIIEEFQARGGNDADVDEFFERIDLLLRKYAGDRSDGVAQVAAARAYMTLEILGDAERARSLFAAIPKDFPGTQIAAQIPSVLERLDERIAQAASEQASTDALIGQRAPELHFQWSTKNGLKKLSDLRGQVVVIDFWATWCGPCIRTFPQIRAEVARFAGAPVTFLGVTSLQGQVNNLRSRPIDTKNDPQREFSLTSEFMEKHGMTWEVAFSEENVFNEDYGIEGIPHMVIIAPDGTLRHSHLHPGDPKANVAGKVSALLKEFGLAQ</sequence>
<feature type="signal peptide" evidence="1">
    <location>
        <begin position="1"/>
        <end position="25"/>
    </location>
</feature>
<dbReference type="CDD" id="cd02966">
    <property type="entry name" value="TlpA_like_family"/>
    <property type="match status" value="1"/>
</dbReference>
<feature type="chain" id="PRO_5007299295" description="Thioredoxin domain-containing protein" evidence="1">
    <location>
        <begin position="26"/>
        <end position="306"/>
    </location>
</feature>
<dbReference type="PANTHER" id="PTHR42852">
    <property type="entry name" value="THIOL:DISULFIDE INTERCHANGE PROTEIN DSBE"/>
    <property type="match status" value="1"/>
</dbReference>
<evidence type="ECO:0000259" key="2">
    <source>
        <dbReference type="PROSITE" id="PS51352"/>
    </source>
</evidence>
<dbReference type="AlphaFoldDB" id="A0A139SNP8"/>
<dbReference type="RefSeq" id="WP_068711302.1">
    <property type="nucleotide sequence ID" value="NZ_LSZP01000028.1"/>
</dbReference>
<dbReference type="InterPro" id="IPR050553">
    <property type="entry name" value="Thioredoxin_ResA/DsbE_sf"/>
</dbReference>
<evidence type="ECO:0000313" key="3">
    <source>
        <dbReference type="EMBL" id="KXU36223.1"/>
    </source>
</evidence>
<evidence type="ECO:0000256" key="1">
    <source>
        <dbReference type="SAM" id="SignalP"/>
    </source>
</evidence>
<evidence type="ECO:0000313" key="4">
    <source>
        <dbReference type="Proteomes" id="UP000071392"/>
    </source>
</evidence>
<keyword evidence="4" id="KW-1185">Reference proteome</keyword>
<dbReference type="InterPro" id="IPR036249">
    <property type="entry name" value="Thioredoxin-like_sf"/>
</dbReference>
<accession>A0A139SNP8</accession>
<dbReference type="PROSITE" id="PS51352">
    <property type="entry name" value="THIOREDOXIN_2"/>
    <property type="match status" value="1"/>
</dbReference>
<feature type="domain" description="Thioredoxin" evidence="2">
    <location>
        <begin position="141"/>
        <end position="304"/>
    </location>
</feature>
<dbReference type="SUPFAM" id="SSF52833">
    <property type="entry name" value="Thioredoxin-like"/>
    <property type="match status" value="1"/>
</dbReference>
<protein>
    <recommendedName>
        <fullName evidence="2">Thioredoxin domain-containing protein</fullName>
    </recommendedName>
</protein>
<dbReference type="InterPro" id="IPR013740">
    <property type="entry name" value="Redoxin"/>
</dbReference>
<comment type="caution">
    <text evidence="3">The sequence shown here is derived from an EMBL/GenBank/DDBJ whole genome shotgun (WGS) entry which is preliminary data.</text>
</comment>
<dbReference type="STRING" id="1548208.AXK12_03535"/>
<gene>
    <name evidence="3" type="ORF">AXK12_03535</name>
</gene>
<name>A0A139SNP8_9BACT</name>
<dbReference type="EMBL" id="LSZP01000028">
    <property type="protein sequence ID" value="KXU36223.1"/>
    <property type="molecule type" value="Genomic_DNA"/>
</dbReference>